<protein>
    <submittedName>
        <fullName evidence="3">Uncharacterized protein</fullName>
    </submittedName>
</protein>
<name>A0ABS3BRU4_9BACT</name>
<keyword evidence="4" id="KW-1185">Reference proteome</keyword>
<organism evidence="3 4">
    <name type="scientific">Algoriphagus aestuariicola</name>
    <dbReference type="NCBI Taxonomy" id="1852016"/>
    <lineage>
        <taxon>Bacteria</taxon>
        <taxon>Pseudomonadati</taxon>
        <taxon>Bacteroidota</taxon>
        <taxon>Cytophagia</taxon>
        <taxon>Cytophagales</taxon>
        <taxon>Cyclobacteriaceae</taxon>
        <taxon>Algoriphagus</taxon>
    </lineage>
</organism>
<keyword evidence="2" id="KW-1133">Transmembrane helix</keyword>
<keyword evidence="2" id="KW-0472">Membrane</keyword>
<keyword evidence="2" id="KW-0812">Transmembrane</keyword>
<dbReference type="EMBL" id="JAFKCW010000001">
    <property type="protein sequence ID" value="MBN7800399.1"/>
    <property type="molecule type" value="Genomic_DNA"/>
</dbReference>
<reference evidence="3 4" key="1">
    <citation type="submission" date="2021-03" db="EMBL/GenBank/DDBJ databases">
        <title>novel species isolated from a fishpond in China.</title>
        <authorList>
            <person name="Lu H."/>
            <person name="Cai Z."/>
        </authorList>
    </citation>
    <scope>NUCLEOTIDE SEQUENCE [LARGE SCALE GENOMIC DNA]</scope>
    <source>
        <strain evidence="3 4">JCM 31546</strain>
    </source>
</reference>
<evidence type="ECO:0000256" key="1">
    <source>
        <dbReference type="SAM" id="MobiDB-lite"/>
    </source>
</evidence>
<dbReference type="Proteomes" id="UP000664698">
    <property type="component" value="Unassembled WGS sequence"/>
</dbReference>
<gene>
    <name evidence="3" type="ORF">J0A67_05970</name>
</gene>
<feature type="transmembrane region" description="Helical" evidence="2">
    <location>
        <begin position="20"/>
        <end position="37"/>
    </location>
</feature>
<accession>A0ABS3BRU4</accession>
<feature type="compositionally biased region" description="Polar residues" evidence="1">
    <location>
        <begin position="114"/>
        <end position="125"/>
    </location>
</feature>
<comment type="caution">
    <text evidence="3">The sequence shown here is derived from an EMBL/GenBank/DDBJ whole genome shotgun (WGS) entry which is preliminary data.</text>
</comment>
<sequence>MERQKETLTSQLRSSTWSRMLLFILTLNFINLSANFYEGDIFVSNKIDLDDPMDTISELLVEWAFDLPEDFIPDNGTQQEDQGGEKIKLAIVDIPGFTLMTLHLETPLPDLPTPQKTSCGHLSSPSLPPDFA</sequence>
<evidence type="ECO:0000313" key="4">
    <source>
        <dbReference type="Proteomes" id="UP000664698"/>
    </source>
</evidence>
<feature type="region of interest" description="Disordered" evidence="1">
    <location>
        <begin position="113"/>
        <end position="132"/>
    </location>
</feature>
<proteinExistence type="predicted"/>
<evidence type="ECO:0000313" key="3">
    <source>
        <dbReference type="EMBL" id="MBN7800399.1"/>
    </source>
</evidence>
<dbReference type="RefSeq" id="WP_206568348.1">
    <property type="nucleotide sequence ID" value="NZ_JAFKCW010000001.1"/>
</dbReference>
<evidence type="ECO:0000256" key="2">
    <source>
        <dbReference type="SAM" id="Phobius"/>
    </source>
</evidence>